<reference evidence="2" key="1">
    <citation type="journal article" date="2017" name="MBio">
        <title>Type VI secretion-mediated competition in the bee gut microbiome.</title>
        <authorList>
            <person name="Steele M.I."/>
            <person name="Kwong W.K."/>
            <person name="Powell J.E."/>
            <person name="Whiteley M."/>
            <person name="Moran N.A."/>
        </authorList>
    </citation>
    <scope>NUCLEOTIDE SEQUENCE [LARGE SCALE GENOMIC DNA]</scope>
    <source>
        <strain evidence="2">WkB273</strain>
    </source>
</reference>
<evidence type="ECO:0000313" key="3">
    <source>
        <dbReference type="Proteomes" id="UP000230202"/>
    </source>
</evidence>
<proteinExistence type="predicted"/>
<comment type="caution">
    <text evidence="2">The sequence shown here is derived from an EMBL/GenBank/DDBJ whole genome shotgun (WGS) entry which is preliminary data.</text>
</comment>
<dbReference type="SUPFAM" id="SSF51556">
    <property type="entry name" value="Metallo-dependent hydrolases"/>
    <property type="match status" value="1"/>
</dbReference>
<dbReference type="EMBL" id="MEIL01000029">
    <property type="protein sequence ID" value="PIT38143.1"/>
    <property type="molecule type" value="Genomic_DNA"/>
</dbReference>
<dbReference type="Proteomes" id="UP000230202">
    <property type="component" value="Unassembled WGS sequence"/>
</dbReference>
<evidence type="ECO:0000313" key="2">
    <source>
        <dbReference type="EMBL" id="PIT38143.1"/>
    </source>
</evidence>
<dbReference type="AlphaFoldDB" id="A0A2N9X4P0"/>
<dbReference type="GO" id="GO:0016787">
    <property type="term" value="F:hydrolase activity"/>
    <property type="evidence" value="ECO:0007669"/>
    <property type="project" value="InterPro"/>
</dbReference>
<organism evidence="2 3">
    <name type="scientific">Snodgrassella alvi</name>
    <dbReference type="NCBI Taxonomy" id="1196083"/>
    <lineage>
        <taxon>Bacteria</taxon>
        <taxon>Pseudomonadati</taxon>
        <taxon>Pseudomonadota</taxon>
        <taxon>Betaproteobacteria</taxon>
        <taxon>Neisseriales</taxon>
        <taxon>Neisseriaceae</taxon>
        <taxon>Snodgrassella</taxon>
    </lineage>
</organism>
<dbReference type="InterPro" id="IPR006680">
    <property type="entry name" value="Amidohydro-rel"/>
</dbReference>
<dbReference type="PANTHER" id="PTHR35563">
    <property type="entry name" value="BARREL METAL-DEPENDENT HYDROLASE, PUTATIVE (AFU_ORTHOLOGUE AFUA_1G16240)-RELATED"/>
    <property type="match status" value="1"/>
</dbReference>
<dbReference type="RefSeq" id="WP_100152169.1">
    <property type="nucleotide sequence ID" value="NZ_MEIL01000029.1"/>
</dbReference>
<dbReference type="InterPro" id="IPR052358">
    <property type="entry name" value="Aro_Compnd_Degr_Hydrolases"/>
</dbReference>
<gene>
    <name evidence="2" type="ORF">BHC54_06185</name>
</gene>
<dbReference type="InterPro" id="IPR032466">
    <property type="entry name" value="Metal_Hydrolase"/>
</dbReference>
<evidence type="ECO:0000259" key="1">
    <source>
        <dbReference type="Pfam" id="PF04909"/>
    </source>
</evidence>
<dbReference type="PANTHER" id="PTHR35563:SF2">
    <property type="entry name" value="BARREL METAL-DEPENDENT HYDROLASE, PUTATIVE (AFU_ORTHOLOGUE AFUA_1G16240)-RELATED"/>
    <property type="match status" value="1"/>
</dbReference>
<protein>
    <recommendedName>
        <fullName evidence="1">Amidohydrolase-related domain-containing protein</fullName>
    </recommendedName>
</protein>
<accession>A0A2N9X4P0</accession>
<dbReference type="Gene3D" id="3.20.20.140">
    <property type="entry name" value="Metal-dependent hydrolases"/>
    <property type="match status" value="1"/>
</dbReference>
<sequence length="274" mass="30692">MIQPTIGRIDSHAHVFTLDLPMVAGRRYTPAQNAPLSAYLAHLDALGCTHGVLIQPSFLGSDNSFMLQAIAQAAPRLRGVACVTPDISLPELEALDRSGIVGIRLNVIDGTQPDLNTAAWQDLLEKIKSFSWHVEVHCRSNKLSSILVPLLRKQINVVVDHFGRPSDCNHSRDYGFQQLLEWGHSGLVWCKISAVYRTCAHADEGHKFLADTVPKLVDNLGRERLMWGSDWPHTQYEQQINPEYLTAQLNILLQDETLAHAVLWDTPAKFFKFV</sequence>
<name>A0A2N9X4P0_9NEIS</name>
<dbReference type="Pfam" id="PF04909">
    <property type="entry name" value="Amidohydro_2"/>
    <property type="match status" value="1"/>
</dbReference>
<keyword evidence="3" id="KW-1185">Reference proteome</keyword>
<feature type="domain" description="Amidohydrolase-related" evidence="1">
    <location>
        <begin position="9"/>
        <end position="273"/>
    </location>
</feature>